<reference evidence="11 12" key="1">
    <citation type="submission" date="2009-11" db="EMBL/GenBank/DDBJ databases">
        <title>Annotation of Allomyces macrogynus ATCC 38327.</title>
        <authorList>
            <consortium name="The Broad Institute Genome Sequencing Platform"/>
            <person name="Russ C."/>
            <person name="Cuomo C."/>
            <person name="Burger G."/>
            <person name="Gray M.W."/>
            <person name="Holland P.W.H."/>
            <person name="King N."/>
            <person name="Lang F.B.F."/>
            <person name="Roger A.J."/>
            <person name="Ruiz-Trillo I."/>
            <person name="Young S.K."/>
            <person name="Zeng Q."/>
            <person name="Gargeya S."/>
            <person name="Fitzgerald M."/>
            <person name="Haas B."/>
            <person name="Abouelleil A."/>
            <person name="Alvarado L."/>
            <person name="Arachchi H.M."/>
            <person name="Berlin A."/>
            <person name="Chapman S.B."/>
            <person name="Gearin G."/>
            <person name="Goldberg J."/>
            <person name="Griggs A."/>
            <person name="Gujja S."/>
            <person name="Hansen M."/>
            <person name="Heiman D."/>
            <person name="Howarth C."/>
            <person name="Larimer J."/>
            <person name="Lui A."/>
            <person name="MacDonald P.J.P."/>
            <person name="McCowen C."/>
            <person name="Montmayeur A."/>
            <person name="Murphy C."/>
            <person name="Neiman D."/>
            <person name="Pearson M."/>
            <person name="Priest M."/>
            <person name="Roberts A."/>
            <person name="Saif S."/>
            <person name="Shea T."/>
            <person name="Sisk P."/>
            <person name="Stolte C."/>
            <person name="Sykes S."/>
            <person name="Wortman J."/>
            <person name="Nusbaum C."/>
            <person name="Birren B."/>
        </authorList>
    </citation>
    <scope>NUCLEOTIDE SEQUENCE [LARGE SCALE GENOMIC DNA]</scope>
    <source>
        <strain evidence="11 12">ATCC 38327</strain>
    </source>
</reference>
<dbReference type="Gene3D" id="3.40.50.300">
    <property type="entry name" value="P-loop containing nucleotide triphosphate hydrolases"/>
    <property type="match status" value="2"/>
</dbReference>
<organism evidence="11 12">
    <name type="scientific">Allomyces macrogynus (strain ATCC 38327)</name>
    <name type="common">Allomyces javanicus var. macrogynus</name>
    <dbReference type="NCBI Taxonomy" id="578462"/>
    <lineage>
        <taxon>Eukaryota</taxon>
        <taxon>Fungi</taxon>
        <taxon>Fungi incertae sedis</taxon>
        <taxon>Blastocladiomycota</taxon>
        <taxon>Blastocladiomycetes</taxon>
        <taxon>Blastocladiales</taxon>
        <taxon>Blastocladiaceae</taxon>
        <taxon>Allomyces</taxon>
    </lineage>
</organism>
<evidence type="ECO:0000313" key="11">
    <source>
        <dbReference type="EMBL" id="KNE73270.1"/>
    </source>
</evidence>
<dbReference type="PROSITE" id="PS00211">
    <property type="entry name" value="ABC_TRANSPORTER_1"/>
    <property type="match status" value="1"/>
</dbReference>
<evidence type="ECO:0000256" key="8">
    <source>
        <dbReference type="SAM" id="Phobius"/>
    </source>
</evidence>
<dbReference type="EMBL" id="GG745393">
    <property type="protein sequence ID" value="KNE73270.1"/>
    <property type="molecule type" value="Genomic_DNA"/>
</dbReference>
<dbReference type="SMART" id="SM00382">
    <property type="entry name" value="AAA"/>
    <property type="match status" value="1"/>
</dbReference>
<dbReference type="InterPro" id="IPR017871">
    <property type="entry name" value="ABC_transporter-like_CS"/>
</dbReference>
<dbReference type="SUPFAM" id="SSF52540">
    <property type="entry name" value="P-loop containing nucleoside triphosphate hydrolases"/>
    <property type="match status" value="2"/>
</dbReference>
<dbReference type="STRING" id="578462.A0A0L0TEZ8"/>
<keyword evidence="3 8" id="KW-0812">Transmembrane</keyword>
<dbReference type="VEuPathDB" id="FungiDB:AMAG_20735"/>
<dbReference type="PROSITE" id="PS50893">
    <property type="entry name" value="ABC_TRANSPORTER_2"/>
    <property type="match status" value="1"/>
</dbReference>
<evidence type="ECO:0000256" key="1">
    <source>
        <dbReference type="ARBA" id="ARBA00004370"/>
    </source>
</evidence>
<evidence type="ECO:0000256" key="7">
    <source>
        <dbReference type="ARBA" id="ARBA00023136"/>
    </source>
</evidence>
<dbReference type="InterPro" id="IPR027417">
    <property type="entry name" value="P-loop_NTPase"/>
</dbReference>
<dbReference type="GO" id="GO:0016020">
    <property type="term" value="C:membrane"/>
    <property type="evidence" value="ECO:0007669"/>
    <property type="project" value="UniProtKB-SubCell"/>
</dbReference>
<dbReference type="CDD" id="cd18604">
    <property type="entry name" value="ABC_6TM_VMR1_D2_like"/>
    <property type="match status" value="1"/>
</dbReference>
<keyword evidence="2" id="KW-0813">Transport</keyword>
<keyword evidence="7 8" id="KW-0472">Membrane</keyword>
<dbReference type="SUPFAM" id="SSF90123">
    <property type="entry name" value="ABC transporter transmembrane region"/>
    <property type="match status" value="1"/>
</dbReference>
<dbReference type="OrthoDB" id="6500128at2759"/>
<dbReference type="Gene3D" id="1.20.1560.10">
    <property type="entry name" value="ABC transporter type 1, transmembrane domain"/>
    <property type="match status" value="2"/>
</dbReference>
<feature type="transmembrane region" description="Helical" evidence="8">
    <location>
        <begin position="402"/>
        <end position="419"/>
    </location>
</feature>
<keyword evidence="4" id="KW-0547">Nucleotide-binding</keyword>
<dbReference type="Pfam" id="PF00664">
    <property type="entry name" value="ABC_membrane"/>
    <property type="match status" value="1"/>
</dbReference>
<evidence type="ECO:0000256" key="2">
    <source>
        <dbReference type="ARBA" id="ARBA00022448"/>
    </source>
</evidence>
<comment type="subcellular location">
    <subcellularLocation>
        <location evidence="1">Membrane</location>
    </subcellularLocation>
</comment>
<dbReference type="GO" id="GO:0005524">
    <property type="term" value="F:ATP binding"/>
    <property type="evidence" value="ECO:0007669"/>
    <property type="project" value="UniProtKB-KW"/>
</dbReference>
<dbReference type="GO" id="GO:0140359">
    <property type="term" value="F:ABC-type transporter activity"/>
    <property type="evidence" value="ECO:0007669"/>
    <property type="project" value="InterPro"/>
</dbReference>
<dbReference type="InterPro" id="IPR003593">
    <property type="entry name" value="AAA+_ATPase"/>
</dbReference>
<feature type="transmembrane region" description="Helical" evidence="8">
    <location>
        <begin position="312"/>
        <end position="334"/>
    </location>
</feature>
<evidence type="ECO:0000259" key="10">
    <source>
        <dbReference type="PROSITE" id="PS50929"/>
    </source>
</evidence>
<dbReference type="InterPro" id="IPR003439">
    <property type="entry name" value="ABC_transporter-like_ATP-bd"/>
</dbReference>
<dbReference type="InterPro" id="IPR011527">
    <property type="entry name" value="ABC1_TM_dom"/>
</dbReference>
<gene>
    <name evidence="11" type="ORF">AMAG_20735</name>
</gene>
<dbReference type="PANTHER" id="PTHR24223">
    <property type="entry name" value="ATP-BINDING CASSETTE SUB-FAMILY C"/>
    <property type="match status" value="1"/>
</dbReference>
<evidence type="ECO:0000256" key="6">
    <source>
        <dbReference type="ARBA" id="ARBA00022989"/>
    </source>
</evidence>
<dbReference type="eggNOG" id="KOG0054">
    <property type="taxonomic scope" value="Eukaryota"/>
</dbReference>
<dbReference type="InterPro" id="IPR036640">
    <property type="entry name" value="ABC1_TM_sf"/>
</dbReference>
<dbReference type="InterPro" id="IPR050173">
    <property type="entry name" value="ABC_transporter_C-like"/>
</dbReference>
<evidence type="ECO:0000256" key="5">
    <source>
        <dbReference type="ARBA" id="ARBA00022840"/>
    </source>
</evidence>
<feature type="domain" description="ABC transporter" evidence="9">
    <location>
        <begin position="41"/>
        <end position="713"/>
    </location>
</feature>
<dbReference type="PANTHER" id="PTHR24223:SF415">
    <property type="entry name" value="FI20190P1"/>
    <property type="match status" value="1"/>
</dbReference>
<feature type="domain" description="ABC transmembrane type-1" evidence="10">
    <location>
        <begin position="212"/>
        <end position="451"/>
    </location>
</feature>
<dbReference type="GO" id="GO:0016887">
    <property type="term" value="F:ATP hydrolysis activity"/>
    <property type="evidence" value="ECO:0007669"/>
    <property type="project" value="InterPro"/>
</dbReference>
<dbReference type="AlphaFoldDB" id="A0A0L0TEZ8"/>
<evidence type="ECO:0000313" key="12">
    <source>
        <dbReference type="Proteomes" id="UP000054350"/>
    </source>
</evidence>
<keyword evidence="12" id="KW-1185">Reference proteome</keyword>
<dbReference type="Pfam" id="PF00005">
    <property type="entry name" value="ABC_tran"/>
    <property type="match status" value="2"/>
</dbReference>
<keyword evidence="6 8" id="KW-1133">Transmembrane helix</keyword>
<evidence type="ECO:0000256" key="3">
    <source>
        <dbReference type="ARBA" id="ARBA00022692"/>
    </source>
</evidence>
<keyword evidence="5" id="KW-0067">ATP-binding</keyword>
<protein>
    <recommendedName>
        <fullName evidence="13">ABC transmembrane type-1 domain-containing protein</fullName>
    </recommendedName>
</protein>
<dbReference type="Proteomes" id="UP000054350">
    <property type="component" value="Unassembled WGS sequence"/>
</dbReference>
<name>A0A0L0TEZ8_ALLM3</name>
<accession>A0A0L0TEZ8</accession>
<reference evidence="12" key="2">
    <citation type="submission" date="2009-11" db="EMBL/GenBank/DDBJ databases">
        <title>The Genome Sequence of Allomyces macrogynus strain ATCC 38327.</title>
        <authorList>
            <consortium name="The Broad Institute Genome Sequencing Platform"/>
            <person name="Russ C."/>
            <person name="Cuomo C."/>
            <person name="Shea T."/>
            <person name="Young S.K."/>
            <person name="Zeng Q."/>
            <person name="Koehrsen M."/>
            <person name="Haas B."/>
            <person name="Borodovsky M."/>
            <person name="Guigo R."/>
            <person name="Alvarado L."/>
            <person name="Berlin A."/>
            <person name="Borenstein D."/>
            <person name="Chen Z."/>
            <person name="Engels R."/>
            <person name="Freedman E."/>
            <person name="Gellesch M."/>
            <person name="Goldberg J."/>
            <person name="Griggs A."/>
            <person name="Gujja S."/>
            <person name="Heiman D."/>
            <person name="Hepburn T."/>
            <person name="Howarth C."/>
            <person name="Jen D."/>
            <person name="Larson L."/>
            <person name="Lewis B."/>
            <person name="Mehta T."/>
            <person name="Park D."/>
            <person name="Pearson M."/>
            <person name="Roberts A."/>
            <person name="Saif S."/>
            <person name="Shenoy N."/>
            <person name="Sisk P."/>
            <person name="Stolte C."/>
            <person name="Sykes S."/>
            <person name="Walk T."/>
            <person name="White J."/>
            <person name="Yandava C."/>
            <person name="Burger G."/>
            <person name="Gray M.W."/>
            <person name="Holland P.W.H."/>
            <person name="King N."/>
            <person name="Lang F.B.F."/>
            <person name="Roger A.J."/>
            <person name="Ruiz-Trillo I."/>
            <person name="Lander E."/>
            <person name="Nusbaum C."/>
        </authorList>
    </citation>
    <scope>NUCLEOTIDE SEQUENCE [LARGE SCALE GENOMIC DNA]</scope>
    <source>
        <strain evidence="12">ATCC 38327</strain>
    </source>
</reference>
<dbReference type="PROSITE" id="PS50929">
    <property type="entry name" value="ABC_TM1F"/>
    <property type="match status" value="1"/>
</dbReference>
<evidence type="ECO:0000256" key="4">
    <source>
        <dbReference type="ARBA" id="ARBA00022741"/>
    </source>
</evidence>
<evidence type="ECO:0000259" key="9">
    <source>
        <dbReference type="PROSITE" id="PS50893"/>
    </source>
</evidence>
<sequence>MPAVGPPASPVGAATGATKDDTAILLSTLNSTCDPAAASTCEKTDLTYDDPPTQRFQLKDINFSAPRGKLTVVLGSTGSGKSMLLQALLGELALERGQVFMPHTPIASVPQQSWLLNATAKENVLFGAADEDPSLDIMTVPDAAPKSNLQDGDVDARPAVVEHTLIQDEERAEGSVSWGVYAAYLRQSGGALWWTMLLGIMLIPQLLDVGQQWWVETWAQSYGRPATDMLPREPVNANHYLFVYLALCVANIVTQGAFNVLEVFRSLAASRTMHDTLLNRILGARISWFDSTPVGRILNRFSADIYTIDHDIIATVTFTAYSVFWVLITLGVVARKLKRIESITRSPVYAAFDETAAGASVIRAFRKEPVFLARMHAVMDALNRATWWLAVSNAWLELRLEFWSSVTVLICGIVILVQGEMSAGLAGLAMAWSMTISEACSWLVHYLAAMEINFNSAERILEYSQIEQEASGGATPISRRVAHKRRNQALALLRMLEAQSGSVEIDGVRTTDLDLHVLRSRITLVPQDPVLFEGTLRSNLDVLGELDDATCWNALERVHFFESSHGVSDLALAGDVAASSPSESSSNTSGDLAPPASIPEAWTLDSAIDAGGKNLSVGQRQLLALARALVRRPTVVILDESTASISNDLDAKIQQTVRGADLAEATILCIAHRLRTIADFDKVLVLDAGRVVEFGAPAALMANPDSLFYHMCRDSGEFEYLHALTTRERVEETQEGSANAAA</sequence>
<proteinExistence type="predicted"/>
<evidence type="ECO:0008006" key="13">
    <source>
        <dbReference type="Google" id="ProtNLM"/>
    </source>
</evidence>